<organism evidence="1 2">
    <name type="scientific">Kitasatospora cathayae</name>
    <dbReference type="NCBI Taxonomy" id="3004092"/>
    <lineage>
        <taxon>Bacteria</taxon>
        <taxon>Bacillati</taxon>
        <taxon>Actinomycetota</taxon>
        <taxon>Actinomycetes</taxon>
        <taxon>Kitasatosporales</taxon>
        <taxon>Streptomycetaceae</taxon>
        <taxon>Kitasatospora</taxon>
    </lineage>
</organism>
<protein>
    <recommendedName>
        <fullName evidence="3">ABM domain-containing protein</fullName>
    </recommendedName>
</protein>
<dbReference type="RefSeq" id="WP_270146493.1">
    <property type="nucleotide sequence ID" value="NZ_CP115450.1"/>
</dbReference>
<dbReference type="EMBL" id="CP115450">
    <property type="protein sequence ID" value="WBP88434.1"/>
    <property type="molecule type" value="Genomic_DNA"/>
</dbReference>
<sequence>MTVAAMWEARAADGRGAELAAWIREFALPAVRGAAGLVRTELFSAPGERVLLITWWSGEPPRSEMFAVIADPPAELLGRPVHRWSFTSEHVE</sequence>
<gene>
    <name evidence="1" type="ORF">O1G21_23065</name>
</gene>
<reference evidence="2" key="1">
    <citation type="submission" date="2022-12" db="EMBL/GenBank/DDBJ databases">
        <authorList>
            <person name="Mo P."/>
        </authorList>
    </citation>
    <scope>NUCLEOTIDE SEQUENCE [LARGE SCALE GENOMIC DNA]</scope>
    <source>
        <strain evidence="2">HUAS 3-15</strain>
    </source>
</reference>
<name>A0ABY7Q8D3_9ACTN</name>
<proteinExistence type="predicted"/>
<evidence type="ECO:0000313" key="2">
    <source>
        <dbReference type="Proteomes" id="UP001212821"/>
    </source>
</evidence>
<evidence type="ECO:0008006" key="3">
    <source>
        <dbReference type="Google" id="ProtNLM"/>
    </source>
</evidence>
<accession>A0ABY7Q8D3</accession>
<dbReference type="Proteomes" id="UP001212821">
    <property type="component" value="Chromosome"/>
</dbReference>
<evidence type="ECO:0000313" key="1">
    <source>
        <dbReference type="EMBL" id="WBP88434.1"/>
    </source>
</evidence>
<keyword evidence="2" id="KW-1185">Reference proteome</keyword>